<accession>A0A109JS19</accession>
<dbReference type="EMBL" id="LNCU01000073">
    <property type="protein sequence ID" value="KWV54071.1"/>
    <property type="molecule type" value="Genomic_DNA"/>
</dbReference>
<sequence>MRKLILISAVTLASAQAGQSRGLVLAVNDTPAAAAAATAPATQPPQAPQPPQATQAQPDQAPPVQTRAAQIPDGEADLLLPPGERRGEGAPDRRALRHLLVAAMPS</sequence>
<feature type="compositionally biased region" description="Low complexity" evidence="1">
    <location>
        <begin position="52"/>
        <end position="63"/>
    </location>
</feature>
<evidence type="ECO:0000313" key="3">
    <source>
        <dbReference type="Proteomes" id="UP000057737"/>
    </source>
</evidence>
<evidence type="ECO:0000256" key="1">
    <source>
        <dbReference type="SAM" id="MobiDB-lite"/>
    </source>
</evidence>
<protein>
    <submittedName>
        <fullName evidence="2">Uncharacterized protein</fullName>
    </submittedName>
</protein>
<feature type="compositionally biased region" description="Basic and acidic residues" evidence="1">
    <location>
        <begin position="83"/>
        <end position="93"/>
    </location>
</feature>
<name>A0A109JS19_9BRAD</name>
<dbReference type="Proteomes" id="UP000057737">
    <property type="component" value="Unassembled WGS sequence"/>
</dbReference>
<evidence type="ECO:0000313" key="2">
    <source>
        <dbReference type="EMBL" id="KWV54071.1"/>
    </source>
</evidence>
<keyword evidence="3" id="KW-1185">Reference proteome</keyword>
<comment type="caution">
    <text evidence="2">The sequence shown here is derived from an EMBL/GenBank/DDBJ whole genome shotgun (WGS) entry which is preliminary data.</text>
</comment>
<reference evidence="2 3" key="1">
    <citation type="submission" date="2015-11" db="EMBL/GenBank/DDBJ databases">
        <title>Draft Genome Sequence of the Strain BR 10303 (Bradyrhizobium sp.) isolated from nodules of Centrolobium paraense.</title>
        <authorList>
            <person name="Zelli J.E."/>
            <person name="Simoes-Araujo J.L."/>
            <person name="Barauna A.C."/>
            <person name="Silva K."/>
        </authorList>
    </citation>
    <scope>NUCLEOTIDE SEQUENCE [LARGE SCALE GENOMIC DNA]</scope>
    <source>
        <strain evidence="2 3">BR 10303</strain>
    </source>
</reference>
<dbReference type="RefSeq" id="WP_066508479.1">
    <property type="nucleotide sequence ID" value="NZ_LNCU01000073.1"/>
</dbReference>
<organism evidence="2 3">
    <name type="scientific">Bradyrhizobium macuxiense</name>
    <dbReference type="NCBI Taxonomy" id="1755647"/>
    <lineage>
        <taxon>Bacteria</taxon>
        <taxon>Pseudomonadati</taxon>
        <taxon>Pseudomonadota</taxon>
        <taxon>Alphaproteobacteria</taxon>
        <taxon>Hyphomicrobiales</taxon>
        <taxon>Nitrobacteraceae</taxon>
        <taxon>Bradyrhizobium</taxon>
    </lineage>
</organism>
<dbReference type="AlphaFoldDB" id="A0A109JS19"/>
<feature type="compositionally biased region" description="Pro residues" evidence="1">
    <location>
        <begin position="42"/>
        <end position="51"/>
    </location>
</feature>
<gene>
    <name evidence="2" type="ORF">AS156_07505</name>
</gene>
<feature type="region of interest" description="Disordered" evidence="1">
    <location>
        <begin position="33"/>
        <end position="93"/>
    </location>
</feature>
<proteinExistence type="predicted"/>